<accession>A0ABS1R7G8</accession>
<evidence type="ECO:0000256" key="1">
    <source>
        <dbReference type="SAM" id="SignalP"/>
    </source>
</evidence>
<dbReference type="EMBL" id="JAERTY010000010">
    <property type="protein sequence ID" value="MBL1410675.1"/>
    <property type="molecule type" value="Genomic_DNA"/>
</dbReference>
<sequence length="378" mass="43861">MKFIYTLTLFLVLSTIFLSCKANSDTPTKEEESTIWKNIDGNSIQIDPLAFYNSGISYDQLIKDLKKANIKSVHLFLVNFWDGKRDNNLLKPELLKVLKDNGFPIWLMVLGNCFYEKPDLPDTWQMGLMTPYPGVYFYSFHHPDFVKWQANRVKNIIKNYPEFVGIEFAESYFPEWKTLANNGFYGDVSAYALNKFNKIYLAGSQVYTFDEIRKSTELYKKWIEFRSDAIVNFNKEIKQAIKSSNPDVLFASWGMGVRGGTMAEIKEHFGLDMERIVKEVKPDIYYVQTAAQDWGDATLQPDYFKSYDYVFNALKKADSNVKIGIQADIASLSYHNPNVQKRSGAWWSAFMDGVIQHGYYTNTAYEYTFYKKQGLWVN</sequence>
<keyword evidence="1" id="KW-0732">Signal</keyword>
<comment type="caution">
    <text evidence="2">The sequence shown here is derived from an EMBL/GenBank/DDBJ whole genome shotgun (WGS) entry which is preliminary data.</text>
</comment>
<proteinExistence type="predicted"/>
<dbReference type="RefSeq" id="WP_202104367.1">
    <property type="nucleotide sequence ID" value="NZ_JAERTY010000010.1"/>
</dbReference>
<evidence type="ECO:0000313" key="3">
    <source>
        <dbReference type="Proteomes" id="UP000625283"/>
    </source>
</evidence>
<reference evidence="2 3" key="1">
    <citation type="submission" date="2021-01" db="EMBL/GenBank/DDBJ databases">
        <title>C459-1 draft genome sequence.</title>
        <authorList>
            <person name="Zhang X.-F."/>
        </authorList>
    </citation>
    <scope>NUCLEOTIDE SEQUENCE [LARGE SCALE GENOMIC DNA]</scope>
    <source>
        <strain evidence="3">C459-1</strain>
    </source>
</reference>
<dbReference type="PROSITE" id="PS51257">
    <property type="entry name" value="PROKAR_LIPOPROTEIN"/>
    <property type="match status" value="1"/>
</dbReference>
<feature type="chain" id="PRO_5046935983" evidence="1">
    <location>
        <begin position="25"/>
        <end position="378"/>
    </location>
</feature>
<dbReference type="Gene3D" id="3.20.20.80">
    <property type="entry name" value="Glycosidases"/>
    <property type="match status" value="1"/>
</dbReference>
<gene>
    <name evidence="2" type="ORF">JKG61_18090</name>
</gene>
<dbReference type="Proteomes" id="UP000625283">
    <property type="component" value="Unassembled WGS sequence"/>
</dbReference>
<name>A0ABS1R7G8_9SPHI</name>
<keyword evidence="3" id="KW-1185">Reference proteome</keyword>
<feature type="signal peptide" evidence="1">
    <location>
        <begin position="1"/>
        <end position="24"/>
    </location>
</feature>
<protein>
    <submittedName>
        <fullName evidence="2">Uncharacterized protein</fullName>
    </submittedName>
</protein>
<evidence type="ECO:0000313" key="2">
    <source>
        <dbReference type="EMBL" id="MBL1410675.1"/>
    </source>
</evidence>
<organism evidence="2 3">
    <name type="scientific">Sphingobacterium faecale</name>
    <dbReference type="NCBI Taxonomy" id="2803775"/>
    <lineage>
        <taxon>Bacteria</taxon>
        <taxon>Pseudomonadati</taxon>
        <taxon>Bacteroidota</taxon>
        <taxon>Sphingobacteriia</taxon>
        <taxon>Sphingobacteriales</taxon>
        <taxon>Sphingobacteriaceae</taxon>
        <taxon>Sphingobacterium</taxon>
    </lineage>
</organism>